<dbReference type="Pfam" id="PF04672">
    <property type="entry name" value="Methyltransf_19"/>
    <property type="match status" value="1"/>
</dbReference>
<dbReference type="OrthoDB" id="4134439at2"/>
<dbReference type="RefSeq" id="WP_141311895.1">
    <property type="nucleotide sequence ID" value="NZ_BJND01000038.1"/>
</dbReference>
<comment type="caution">
    <text evidence="1">The sequence shown here is derived from an EMBL/GenBank/DDBJ whole genome shotgun (WGS) entry which is preliminary data.</text>
</comment>
<dbReference type="InterPro" id="IPR029063">
    <property type="entry name" value="SAM-dependent_MTases_sf"/>
</dbReference>
<name>A0A4Y3VK32_9ACTN</name>
<proteinExistence type="predicted"/>
<protein>
    <recommendedName>
        <fullName evidence="3">S-adenosyl methyltransferase</fullName>
    </recommendedName>
</protein>
<dbReference type="Gene3D" id="3.40.50.150">
    <property type="entry name" value="Vaccinia Virus protein VP39"/>
    <property type="match status" value="1"/>
</dbReference>
<dbReference type="Proteomes" id="UP000317881">
    <property type="component" value="Unassembled WGS sequence"/>
</dbReference>
<evidence type="ECO:0008006" key="3">
    <source>
        <dbReference type="Google" id="ProtNLM"/>
    </source>
</evidence>
<reference evidence="1 2" key="1">
    <citation type="submission" date="2019-06" db="EMBL/GenBank/DDBJ databases">
        <title>Whole genome shotgun sequence of Streptomyces spinoverrucosus NBRC 14228.</title>
        <authorList>
            <person name="Hosoyama A."/>
            <person name="Uohara A."/>
            <person name="Ohji S."/>
            <person name="Ichikawa N."/>
        </authorList>
    </citation>
    <scope>NUCLEOTIDE SEQUENCE [LARGE SCALE GENOMIC DNA]</scope>
    <source>
        <strain evidence="1 2">NBRC 14228</strain>
    </source>
</reference>
<accession>A0A4Y3VK32</accession>
<organism evidence="1 2">
    <name type="scientific">Streptomyces spinoverrucosus</name>
    <dbReference type="NCBI Taxonomy" id="284043"/>
    <lineage>
        <taxon>Bacteria</taxon>
        <taxon>Bacillati</taxon>
        <taxon>Actinomycetota</taxon>
        <taxon>Actinomycetes</taxon>
        <taxon>Kitasatosporales</taxon>
        <taxon>Streptomycetaceae</taxon>
        <taxon>Streptomyces</taxon>
    </lineage>
</organism>
<keyword evidence="2" id="KW-1185">Reference proteome</keyword>
<dbReference type="CDD" id="cd02440">
    <property type="entry name" value="AdoMet_MTases"/>
    <property type="match status" value="1"/>
</dbReference>
<sequence>MPETKTPDQIPHAARIMDYFLGGSENLPVDRAAADGIVKLLPGGPLGARANRRFLNRAVRTATRRGISQFLDIGSGIPAAAATHEVAPEAKVVYVDNDPVVGDIARRILGETSDGRTAYVDADFRDPQAVLSAPATKELLDLSQPVAVLFGALLHFVLDADDPYGTVERYKEALAPGSLVILTHSSPDYVSAPVRAAVDELYTNLRVDLASRSRAEITRFVDTEGWTVLEPGVVSVNEWETDQERASDADYQTNREDTAGFAAVAVKN</sequence>
<gene>
    <name evidence="1" type="ORF">SSP24_49690</name>
</gene>
<dbReference type="EMBL" id="BJND01000038">
    <property type="protein sequence ID" value="GEC07314.1"/>
    <property type="molecule type" value="Genomic_DNA"/>
</dbReference>
<dbReference type="PIRSF" id="PIRSF017393">
    <property type="entry name" value="MTase_SAV2177"/>
    <property type="match status" value="1"/>
</dbReference>
<dbReference type="SUPFAM" id="SSF53335">
    <property type="entry name" value="S-adenosyl-L-methionine-dependent methyltransferases"/>
    <property type="match status" value="1"/>
</dbReference>
<evidence type="ECO:0000313" key="1">
    <source>
        <dbReference type="EMBL" id="GEC07314.1"/>
    </source>
</evidence>
<evidence type="ECO:0000313" key="2">
    <source>
        <dbReference type="Proteomes" id="UP000317881"/>
    </source>
</evidence>
<dbReference type="AlphaFoldDB" id="A0A4Y3VK32"/>
<dbReference type="InterPro" id="IPR006764">
    <property type="entry name" value="SAM_dep_MeTrfase_SAV2177_type"/>
</dbReference>